<dbReference type="PATRIC" id="fig|1807.13.peg.4750"/>
<keyword evidence="2" id="KW-1185">Reference proteome</keyword>
<evidence type="ECO:0000313" key="2">
    <source>
        <dbReference type="Proteomes" id="UP000034150"/>
    </source>
</evidence>
<dbReference type="OrthoDB" id="4570648at2"/>
<dbReference type="EMBL" id="LAUZ02000072">
    <property type="protein sequence ID" value="KKF00332.1"/>
    <property type="molecule type" value="Genomic_DNA"/>
</dbReference>
<comment type="caution">
    <text evidence="1">The sequence shown here is derived from an EMBL/GenBank/DDBJ whole genome shotgun (WGS) entry which is preliminary data.</text>
</comment>
<organism evidence="1 2">
    <name type="scientific">Mycolicibacterium obuense</name>
    <dbReference type="NCBI Taxonomy" id="1807"/>
    <lineage>
        <taxon>Bacteria</taxon>
        <taxon>Bacillati</taxon>
        <taxon>Actinomycetota</taxon>
        <taxon>Actinomycetes</taxon>
        <taxon>Mycobacteriales</taxon>
        <taxon>Mycobacteriaceae</taxon>
        <taxon>Mycolicibacterium</taxon>
    </lineage>
</organism>
<proteinExistence type="predicted"/>
<sequence length="114" mass="12910">MDPTFDQWVSSDTYPTLFKADRQVYVDLTRVFPGLGDVTRRQDELPLWVRACGLRLELQIPGRQLAWVRRADGGWLANCVCWPGSANGQSRLRMQLWVEPQALTPLRGQPGGQA</sequence>
<gene>
    <name evidence="1" type="ORF">WN67_19380</name>
</gene>
<dbReference type="RefSeq" id="WP_046364663.1">
    <property type="nucleotide sequence ID" value="NZ_LAUZ02000072.1"/>
</dbReference>
<dbReference type="AlphaFoldDB" id="A0A0M2JUU0"/>
<evidence type="ECO:0000313" key="1">
    <source>
        <dbReference type="EMBL" id="KKF00332.1"/>
    </source>
</evidence>
<dbReference type="Proteomes" id="UP000034150">
    <property type="component" value="Unassembled WGS sequence"/>
</dbReference>
<protein>
    <submittedName>
        <fullName evidence="1">Uncharacterized protein</fullName>
    </submittedName>
</protein>
<accession>A0A0M2JUU0</accession>
<name>A0A0M2JUU0_9MYCO</name>
<reference evidence="1 2" key="1">
    <citation type="journal article" date="2015" name="Genome Announc.">
        <title>Draft Genome Sequence of Mycobacterium obuense Strain UC1, Isolated from Patient Sputum.</title>
        <authorList>
            <person name="Greninger A.L."/>
            <person name="Cunningham G."/>
            <person name="Hsu E.D."/>
            <person name="Yu J.M."/>
            <person name="Chiu C.Y."/>
            <person name="Miller S."/>
        </authorList>
    </citation>
    <scope>NUCLEOTIDE SEQUENCE [LARGE SCALE GENOMIC DNA]</scope>
    <source>
        <strain evidence="1 2">UC1</strain>
    </source>
</reference>